<comment type="subcellular location">
    <subcellularLocation>
        <location evidence="1">Membrane</location>
        <topology evidence="1">Multi-pass membrane protein</topology>
    </subcellularLocation>
</comment>
<evidence type="ECO:0000256" key="5">
    <source>
        <dbReference type="ARBA" id="ARBA00023002"/>
    </source>
</evidence>
<evidence type="ECO:0000256" key="7">
    <source>
        <dbReference type="ARBA" id="ARBA00023136"/>
    </source>
</evidence>
<dbReference type="RefSeq" id="WP_332082342.1">
    <property type="nucleotide sequence ID" value="NZ_JAZHYN010000037.1"/>
</dbReference>
<dbReference type="Pfam" id="PF00487">
    <property type="entry name" value="FA_desaturase"/>
    <property type="match status" value="1"/>
</dbReference>
<dbReference type="EMBL" id="JAZHYN010000037">
    <property type="protein sequence ID" value="MEF3367294.1"/>
    <property type="molecule type" value="Genomic_DNA"/>
</dbReference>
<dbReference type="PANTHER" id="PTHR19353">
    <property type="entry name" value="FATTY ACID DESATURASE 2"/>
    <property type="match status" value="1"/>
</dbReference>
<keyword evidence="11" id="KW-1185">Reference proteome</keyword>
<dbReference type="InterPro" id="IPR012171">
    <property type="entry name" value="Fatty_acid_desaturase"/>
</dbReference>
<keyword evidence="6" id="KW-0443">Lipid metabolism</keyword>
<comment type="caution">
    <text evidence="10">The sequence shown here is derived from an EMBL/GenBank/DDBJ whole genome shotgun (WGS) entry which is preliminary data.</text>
</comment>
<sequence>MSVFFGPAAGFQGVRNPDARGLAQRMTALQALARKKGYFNVPLWEQALRCIELAALPVLAFTLLANGGAAAVAGAILLAIHYPRTGYLGHDIAHNHWGPRNDAKPRFMLGAVALFQGYGSTWWVKKHELHHAFPNGCRVSDSGILTPIDGDIDSAPWLVWDKALAEYNSKARKSAWAKLLSLAMPRLQVPLFFPFLSLVRFNWSWQSIDIAVREKKFGEAALCAAHWIFGLALAGFLTPGPAWTGAVWFLCAQLLGGFILGIVFVLNHTGMEVYDASQAGGFYDRQARATRNTPSSIFLDWMTGGLNSQIEHHMFPTMARRNLSKMRTMTRNAMLECGYAYEEMENREALQAVLSSLGDAARA</sequence>
<keyword evidence="5 10" id="KW-0560">Oxidoreductase</keyword>
<evidence type="ECO:0000313" key="10">
    <source>
        <dbReference type="EMBL" id="MEF3367294.1"/>
    </source>
</evidence>
<evidence type="ECO:0000256" key="3">
    <source>
        <dbReference type="ARBA" id="ARBA00022692"/>
    </source>
</evidence>
<feature type="transmembrane region" description="Helical" evidence="8">
    <location>
        <begin position="243"/>
        <end position="266"/>
    </location>
</feature>
<evidence type="ECO:0000256" key="2">
    <source>
        <dbReference type="ARBA" id="ARBA00009295"/>
    </source>
</evidence>
<evidence type="ECO:0000256" key="1">
    <source>
        <dbReference type="ARBA" id="ARBA00004141"/>
    </source>
</evidence>
<dbReference type="PANTHER" id="PTHR19353:SF88">
    <property type="entry name" value="DELTA(5) FATTY ACID DESATURASE FAT-4"/>
    <property type="match status" value="1"/>
</dbReference>
<accession>A0ABU7XIU8</accession>
<evidence type="ECO:0000259" key="9">
    <source>
        <dbReference type="Pfam" id="PF00487"/>
    </source>
</evidence>
<gene>
    <name evidence="10" type="ORF">V3H18_12190</name>
</gene>
<comment type="similarity">
    <text evidence="2">Belongs to the fatty acid desaturase type 1 family.</text>
</comment>
<protein>
    <submittedName>
        <fullName evidence="10">Fatty acid desaturase</fullName>
        <ecNumber evidence="10">1.14.19.-</ecNumber>
    </submittedName>
</protein>
<feature type="domain" description="Fatty acid desaturase" evidence="9">
    <location>
        <begin position="71"/>
        <end position="340"/>
    </location>
</feature>
<dbReference type="InterPro" id="IPR005804">
    <property type="entry name" value="FA_desaturase_dom"/>
</dbReference>
<name>A0ABU7XIU8_9HYPH</name>
<evidence type="ECO:0000313" key="11">
    <source>
        <dbReference type="Proteomes" id="UP001350748"/>
    </source>
</evidence>
<proteinExistence type="inferred from homology"/>
<evidence type="ECO:0000256" key="4">
    <source>
        <dbReference type="ARBA" id="ARBA00022989"/>
    </source>
</evidence>
<feature type="transmembrane region" description="Helical" evidence="8">
    <location>
        <begin position="54"/>
        <end position="80"/>
    </location>
</feature>
<dbReference type="Proteomes" id="UP001350748">
    <property type="component" value="Unassembled WGS sequence"/>
</dbReference>
<feature type="transmembrane region" description="Helical" evidence="8">
    <location>
        <begin position="217"/>
        <end position="237"/>
    </location>
</feature>
<keyword evidence="4 8" id="KW-1133">Transmembrane helix</keyword>
<reference evidence="10 11" key="1">
    <citation type="submission" date="2024-02" db="EMBL/GenBank/DDBJ databases">
        <authorList>
            <person name="Grouzdev D."/>
        </authorList>
    </citation>
    <scope>NUCLEOTIDE SEQUENCE [LARGE SCALE GENOMIC DNA]</scope>
    <source>
        <strain evidence="10 11">9N</strain>
    </source>
</reference>
<dbReference type="GO" id="GO:0016491">
    <property type="term" value="F:oxidoreductase activity"/>
    <property type="evidence" value="ECO:0007669"/>
    <property type="project" value="UniProtKB-KW"/>
</dbReference>
<dbReference type="EC" id="1.14.19.-" evidence="10"/>
<organism evidence="10 11">
    <name type="scientific">Methylocystis borbori</name>
    <dbReference type="NCBI Taxonomy" id="3118750"/>
    <lineage>
        <taxon>Bacteria</taxon>
        <taxon>Pseudomonadati</taxon>
        <taxon>Pseudomonadota</taxon>
        <taxon>Alphaproteobacteria</taxon>
        <taxon>Hyphomicrobiales</taxon>
        <taxon>Methylocystaceae</taxon>
        <taxon>Methylocystis</taxon>
    </lineage>
</organism>
<evidence type="ECO:0000256" key="6">
    <source>
        <dbReference type="ARBA" id="ARBA00023098"/>
    </source>
</evidence>
<keyword evidence="7 8" id="KW-0472">Membrane</keyword>
<dbReference type="CDD" id="cd03506">
    <property type="entry name" value="Delta6-FADS-like"/>
    <property type="match status" value="1"/>
</dbReference>
<evidence type="ECO:0000256" key="8">
    <source>
        <dbReference type="SAM" id="Phobius"/>
    </source>
</evidence>
<keyword evidence="3 8" id="KW-0812">Transmembrane</keyword>